<dbReference type="RefSeq" id="WP_183440285.1">
    <property type="nucleotide sequence ID" value="NZ_JACHXD010000003.1"/>
</dbReference>
<proteinExistence type="predicted"/>
<comment type="caution">
    <text evidence="1">The sequence shown here is derived from an EMBL/GenBank/DDBJ whole genome shotgun (WGS) entry which is preliminary data.</text>
</comment>
<dbReference type="Proteomes" id="UP000541535">
    <property type="component" value="Unassembled WGS sequence"/>
</dbReference>
<reference evidence="1 2" key="1">
    <citation type="submission" date="2020-08" db="EMBL/GenBank/DDBJ databases">
        <title>Genomic Encyclopedia of Type Strains, Phase III (KMG-III): the genomes of soil and plant-associated and newly described type strains.</title>
        <authorList>
            <person name="Whitman W."/>
        </authorList>
    </citation>
    <scope>NUCLEOTIDE SEQUENCE [LARGE SCALE GENOMIC DNA]</scope>
    <source>
        <strain evidence="1 2">CECT 8897</strain>
    </source>
</reference>
<gene>
    <name evidence="1" type="ORF">FHS03_001385</name>
</gene>
<organism evidence="1 2">
    <name type="scientific">Pseudoduganella violacea</name>
    <dbReference type="NCBI Taxonomy" id="1715466"/>
    <lineage>
        <taxon>Bacteria</taxon>
        <taxon>Pseudomonadati</taxon>
        <taxon>Pseudomonadota</taxon>
        <taxon>Betaproteobacteria</taxon>
        <taxon>Burkholderiales</taxon>
        <taxon>Oxalobacteraceae</taxon>
        <taxon>Telluria group</taxon>
        <taxon>Pseudoduganella</taxon>
    </lineage>
</organism>
<name>A0A7W5FT08_9BURK</name>
<dbReference type="EMBL" id="JACHXD010000003">
    <property type="protein sequence ID" value="MBB3118354.1"/>
    <property type="molecule type" value="Genomic_DNA"/>
</dbReference>
<evidence type="ECO:0000313" key="2">
    <source>
        <dbReference type="Proteomes" id="UP000541535"/>
    </source>
</evidence>
<dbReference type="AlphaFoldDB" id="A0A7W5FT08"/>
<sequence>MKTQMKVFAFKLAEKKAQAKPQAQWKVRDGVATAGCSFPVERASSRAGSPDFGISCA</sequence>
<evidence type="ECO:0000313" key="1">
    <source>
        <dbReference type="EMBL" id="MBB3118354.1"/>
    </source>
</evidence>
<keyword evidence="2" id="KW-1185">Reference proteome</keyword>
<accession>A0A7W5FT08</accession>
<protein>
    <submittedName>
        <fullName evidence="1">Uncharacterized protein</fullName>
    </submittedName>
</protein>